<dbReference type="SUPFAM" id="SSF53448">
    <property type="entry name" value="Nucleotide-diphospho-sugar transferases"/>
    <property type="match status" value="1"/>
</dbReference>
<evidence type="ECO:0000256" key="1">
    <source>
        <dbReference type="ARBA" id="ARBA00006739"/>
    </source>
</evidence>
<reference evidence="4" key="1">
    <citation type="submission" date="2012-02" db="EMBL/GenBank/DDBJ databases">
        <title>Complete sequence of Desulfitobacterium dichloroeliminans LMG P-21439.</title>
        <authorList>
            <person name="Lucas S."/>
            <person name="Han J."/>
            <person name="Lapidus A."/>
            <person name="Cheng J.-F."/>
            <person name="Goodwin L."/>
            <person name="Pitluck S."/>
            <person name="Peters L."/>
            <person name="Ovchinnikova G."/>
            <person name="Teshima H."/>
            <person name="Detter J.C."/>
            <person name="Han C."/>
            <person name="Tapia R."/>
            <person name="Land M."/>
            <person name="Hauser L."/>
            <person name="Kyrpides N."/>
            <person name="Ivanova N."/>
            <person name="Pagani I."/>
            <person name="Kruse T."/>
            <person name="de Vos W.M."/>
            <person name="Boon N."/>
            <person name="Smidt H."/>
            <person name="Woyke T."/>
        </authorList>
    </citation>
    <scope>NUCLEOTIDE SEQUENCE [LARGE SCALE GENOMIC DNA]</scope>
    <source>
        <strain evidence="4">LMG P-21439 / DCA1</strain>
    </source>
</reference>
<dbReference type="HOGENOM" id="CLU_025996_0_0_9"/>
<proteinExistence type="inferred from homology"/>
<sequence length="410" mass="46311">MASPLVSIIIPVYNGANYLRDAIDSALAQTYSECEIIVVNDGSTDNTEEICLSYGKKIRYYAKQNGGVATAVNIGVEHMQGEYFSWLSHDDVYYPHKVEYSINALYRDGDMTAPLFGDADLIDMHNQQLIRLRANEGHTNAKLTTGVYSLLYGVVNGNTVMLHRSVFEQCGLFDPLLRTTQDYDMWFRAFRNRRLVYVNQPLVKYRIHANQTGVIDPAHNMAREELHLGFYQALSEVEIISLFGSRYNFHYEMARCDSLAGFSNCADWNREQLFALVEPANGAKLRESAKVALLQWCSNRSDRIILFGAGKRGKALCRELTVRGIEVECFIDNNPGQGVVENLPCFLPEATMVQNAMIIITPENGTEQIWSQLLSLGCEYWIDYAEVMKIIRFVPAIRALVCDCCGGQKK</sequence>
<dbReference type="eggNOG" id="COG1216">
    <property type="taxonomic scope" value="Bacteria"/>
</dbReference>
<dbReference type="InterPro" id="IPR050834">
    <property type="entry name" value="Glycosyltransf_2"/>
</dbReference>
<accession>L0FBH8</accession>
<dbReference type="KEGG" id="ddl:Desdi_2891"/>
<keyword evidence="4" id="KW-1185">Reference proteome</keyword>
<dbReference type="Gene3D" id="3.90.550.10">
    <property type="entry name" value="Spore Coat Polysaccharide Biosynthesis Protein SpsA, Chain A"/>
    <property type="match status" value="1"/>
</dbReference>
<gene>
    <name evidence="3" type="ordered locus">Desdi_2891</name>
</gene>
<protein>
    <submittedName>
        <fullName evidence="3">Glycosyl transferase</fullName>
    </submittedName>
</protein>
<dbReference type="EMBL" id="CP003344">
    <property type="protein sequence ID" value="AGA70303.1"/>
    <property type="molecule type" value="Genomic_DNA"/>
</dbReference>
<dbReference type="Gene3D" id="3.40.50.720">
    <property type="entry name" value="NAD(P)-binding Rossmann-like Domain"/>
    <property type="match status" value="1"/>
</dbReference>
<organism evidence="3 4">
    <name type="scientific">Desulfitobacterium dichloroeliminans (strain LMG P-21439 / DCA1)</name>
    <dbReference type="NCBI Taxonomy" id="871963"/>
    <lineage>
        <taxon>Bacteria</taxon>
        <taxon>Bacillati</taxon>
        <taxon>Bacillota</taxon>
        <taxon>Clostridia</taxon>
        <taxon>Eubacteriales</taxon>
        <taxon>Desulfitobacteriaceae</taxon>
        <taxon>Desulfitobacterium</taxon>
    </lineage>
</organism>
<dbReference type="PANTHER" id="PTHR43685:SF11">
    <property type="entry name" value="GLYCOSYLTRANSFERASE TAGX-RELATED"/>
    <property type="match status" value="1"/>
</dbReference>
<comment type="similarity">
    <text evidence="1">Belongs to the glycosyltransferase 2 family.</text>
</comment>
<evidence type="ECO:0000259" key="2">
    <source>
        <dbReference type="Pfam" id="PF00535"/>
    </source>
</evidence>
<feature type="domain" description="Glycosyltransferase 2-like" evidence="2">
    <location>
        <begin position="7"/>
        <end position="115"/>
    </location>
</feature>
<evidence type="ECO:0000313" key="4">
    <source>
        <dbReference type="Proteomes" id="UP000010797"/>
    </source>
</evidence>
<dbReference type="STRING" id="871963.Desdi_2891"/>
<dbReference type="AlphaFoldDB" id="L0FBH8"/>
<dbReference type="PANTHER" id="PTHR43685">
    <property type="entry name" value="GLYCOSYLTRANSFERASE"/>
    <property type="match status" value="1"/>
</dbReference>
<name>L0FBH8_DESDL</name>
<dbReference type="Proteomes" id="UP000010797">
    <property type="component" value="Chromosome"/>
</dbReference>
<dbReference type="RefSeq" id="WP_015263264.1">
    <property type="nucleotide sequence ID" value="NC_019903.1"/>
</dbReference>
<dbReference type="GO" id="GO:0016740">
    <property type="term" value="F:transferase activity"/>
    <property type="evidence" value="ECO:0007669"/>
    <property type="project" value="UniProtKB-KW"/>
</dbReference>
<keyword evidence="3" id="KW-0808">Transferase</keyword>
<dbReference type="OrthoDB" id="396512at2"/>
<dbReference type="InterPro" id="IPR001173">
    <property type="entry name" value="Glyco_trans_2-like"/>
</dbReference>
<dbReference type="InterPro" id="IPR029044">
    <property type="entry name" value="Nucleotide-diphossugar_trans"/>
</dbReference>
<dbReference type="Pfam" id="PF00535">
    <property type="entry name" value="Glycos_transf_2"/>
    <property type="match status" value="1"/>
</dbReference>
<evidence type="ECO:0000313" key="3">
    <source>
        <dbReference type="EMBL" id="AGA70303.1"/>
    </source>
</evidence>